<name>A0AAJ6ZSK0_PAPXU</name>
<evidence type="ECO:0000256" key="1">
    <source>
        <dbReference type="SAM" id="MobiDB-lite"/>
    </source>
</evidence>
<protein>
    <submittedName>
        <fullName evidence="3">Uncharacterized protein LOC106125687</fullName>
    </submittedName>
</protein>
<dbReference type="GeneID" id="106125687"/>
<sequence length="431" mass="49039">MMLTIFGLPQKITYNNLKKIIHKECYISQFLLDDFLQDLDGKKKIKICVADDIEANLVKKGLDGYKIDKNIISVVPVAPKIDTVEQSRVNTKDTVIPCIEKIDNQVTNSFKAVLKVKNFATENKPKKKKTKKRKKNKKKRLQLAKQATMMDSIKTETPILIGDLIVQHPVKIEKDLISNHVQIKPTVSQTASTDQIKEDTPSSRSVPLKQTIKRKKQLNKSDELEIDMTEKKRFKFDVSAIESTKEESCVCVVITCGLTGHLSKDVADFVLDSIRNKLIEDSKIETIHIPVFTKNPIYIDGTVKLFCEDENAFDWLEPVVVNPDLMGGMPLIINKVNLKGKFLCGIVIPDREDILKNPCFILHLLSKQNLWIDVNSWQFVGSEPRSKNYFMKVLIPKDHLNILGRKKNKMAYCLGSVYVKFIGQANRLAKS</sequence>
<dbReference type="RefSeq" id="XP_013178430.1">
    <property type="nucleotide sequence ID" value="XM_013322976.1"/>
</dbReference>
<organism evidence="3">
    <name type="scientific">Papilio xuthus</name>
    <name type="common">Asian swallowtail butterfly</name>
    <dbReference type="NCBI Taxonomy" id="66420"/>
    <lineage>
        <taxon>Eukaryota</taxon>
        <taxon>Metazoa</taxon>
        <taxon>Ecdysozoa</taxon>
        <taxon>Arthropoda</taxon>
        <taxon>Hexapoda</taxon>
        <taxon>Insecta</taxon>
        <taxon>Pterygota</taxon>
        <taxon>Neoptera</taxon>
        <taxon>Endopterygota</taxon>
        <taxon>Lepidoptera</taxon>
        <taxon>Glossata</taxon>
        <taxon>Ditrysia</taxon>
        <taxon>Papilionoidea</taxon>
        <taxon>Papilionidae</taxon>
        <taxon>Papilioninae</taxon>
        <taxon>Papilio</taxon>
    </lineage>
</organism>
<feature type="region of interest" description="Disordered" evidence="1">
    <location>
        <begin position="187"/>
        <end position="212"/>
    </location>
</feature>
<gene>
    <name evidence="3" type="primary">LOC106125687</name>
</gene>
<feature type="region of interest" description="Disordered" evidence="1">
    <location>
        <begin position="123"/>
        <end position="142"/>
    </location>
</feature>
<dbReference type="Pfam" id="PF16012">
    <property type="entry name" value="DUF4780"/>
    <property type="match status" value="1"/>
</dbReference>
<feature type="compositionally biased region" description="Basic residues" evidence="1">
    <location>
        <begin position="125"/>
        <end position="142"/>
    </location>
</feature>
<dbReference type="InterPro" id="IPR031961">
    <property type="entry name" value="DUF4780"/>
</dbReference>
<dbReference type="AlphaFoldDB" id="A0AAJ6ZSK0"/>
<accession>A0AAJ6ZSK0</accession>
<evidence type="ECO:0000313" key="3">
    <source>
        <dbReference type="RefSeq" id="XP_013178430.1"/>
    </source>
</evidence>
<feature type="domain" description="DUF4780" evidence="2">
    <location>
        <begin position="261"/>
        <end position="419"/>
    </location>
</feature>
<proteinExistence type="predicted"/>
<dbReference type="Proteomes" id="UP000694872">
    <property type="component" value="Unplaced"/>
</dbReference>
<evidence type="ECO:0000259" key="2">
    <source>
        <dbReference type="Pfam" id="PF16012"/>
    </source>
</evidence>
<dbReference type="KEGG" id="pxu:106125687"/>
<reference evidence="3" key="1">
    <citation type="submission" date="2025-08" db="UniProtKB">
        <authorList>
            <consortium name="RefSeq"/>
        </authorList>
    </citation>
    <scope>IDENTIFICATION</scope>
</reference>